<dbReference type="InterPro" id="IPR023801">
    <property type="entry name" value="His_deacetylse_dom"/>
</dbReference>
<proteinExistence type="predicted"/>
<dbReference type="PANTHER" id="PTHR10625">
    <property type="entry name" value="HISTONE DEACETYLASE HDAC1-RELATED"/>
    <property type="match status" value="1"/>
</dbReference>
<evidence type="ECO:0000313" key="4">
    <source>
        <dbReference type="Proteomes" id="UP000236333"/>
    </source>
</evidence>
<reference evidence="3 4" key="1">
    <citation type="journal article" date="2017" name="Mol. Biol. Evol.">
        <title>The 4-celled Tetrabaena socialis nuclear genome reveals the essential components for genetic control of cell number at the origin of multicellularity in the volvocine lineage.</title>
        <authorList>
            <person name="Featherston J."/>
            <person name="Arakaki Y."/>
            <person name="Hanschen E.R."/>
            <person name="Ferris P.J."/>
            <person name="Michod R.E."/>
            <person name="Olson B.J.S.C."/>
            <person name="Nozaki H."/>
            <person name="Durand P.M."/>
        </authorList>
    </citation>
    <scope>NUCLEOTIDE SEQUENCE [LARGE SCALE GENOMIC DNA]</scope>
    <source>
        <strain evidence="3 4">NIES-571</strain>
    </source>
</reference>
<feature type="region of interest" description="Disordered" evidence="1">
    <location>
        <begin position="222"/>
        <end position="273"/>
    </location>
</feature>
<dbReference type="InterPro" id="IPR023696">
    <property type="entry name" value="Ureohydrolase_dom_sf"/>
</dbReference>
<comment type="caution">
    <text evidence="3">The sequence shown here is derived from an EMBL/GenBank/DDBJ whole genome shotgun (WGS) entry which is preliminary data.</text>
</comment>
<dbReference type="Gene3D" id="3.40.800.20">
    <property type="entry name" value="Histone deacetylase domain"/>
    <property type="match status" value="1"/>
</dbReference>
<feature type="compositionally biased region" description="Acidic residues" evidence="1">
    <location>
        <begin position="310"/>
        <end position="321"/>
    </location>
</feature>
<dbReference type="OrthoDB" id="424012at2759"/>
<dbReference type="SUPFAM" id="SSF52768">
    <property type="entry name" value="Arginase/deacetylase"/>
    <property type="match status" value="1"/>
</dbReference>
<sequence>LRRRHPLPQVGSGAGLGFNVNVAWNGSGVRDADMLAAFRHVIVPIASEFRPDLVIVSAGFDAVEGDPLGGCRVSPAAFGHFTALLAALAPSVLLLEGGYNLTATAAATEACVRVLLGEAPAPLPGGLAAGGPATATAPPPASASADPWVSAGLDGVSDSALESLRLALRVQGQYWRSAREAGAVVEAAVEEQRQRQLARLQAAQAQAAQQAQAQPHEHWGWHVQMAPSPSPPPLLPQAQAQAQGHAAVHAEPHQHQPPSSAPYAQHGGVLHEHEEREQAACLELLQGAGRGDPHGTRFRLDVSMSGVMEVEGEGEGDEEQEQPPGYHHAGESDDVQMG</sequence>
<feature type="domain" description="Histone deacetylase" evidence="2">
    <location>
        <begin position="7"/>
        <end position="115"/>
    </location>
</feature>
<evidence type="ECO:0000313" key="3">
    <source>
        <dbReference type="EMBL" id="PNG63498.1"/>
    </source>
</evidence>
<dbReference type="EMBL" id="PGGS01005544">
    <property type="protein sequence ID" value="PNG63498.1"/>
    <property type="molecule type" value="Genomic_DNA"/>
</dbReference>
<dbReference type="GO" id="GO:0000118">
    <property type="term" value="C:histone deacetylase complex"/>
    <property type="evidence" value="ECO:0007669"/>
    <property type="project" value="TreeGrafter"/>
</dbReference>
<accession>A0A2J7WIX3</accession>
<dbReference type="GO" id="GO:0004407">
    <property type="term" value="F:histone deacetylase activity"/>
    <property type="evidence" value="ECO:0007669"/>
    <property type="project" value="TreeGrafter"/>
</dbReference>
<dbReference type="GO" id="GO:0040029">
    <property type="term" value="P:epigenetic regulation of gene expression"/>
    <property type="evidence" value="ECO:0007669"/>
    <property type="project" value="TreeGrafter"/>
</dbReference>
<dbReference type="GO" id="GO:0005737">
    <property type="term" value="C:cytoplasm"/>
    <property type="evidence" value="ECO:0007669"/>
    <property type="project" value="TreeGrafter"/>
</dbReference>
<keyword evidence="4" id="KW-1185">Reference proteome</keyword>
<dbReference type="Pfam" id="PF00850">
    <property type="entry name" value="Hist_deacetyl"/>
    <property type="match status" value="1"/>
</dbReference>
<feature type="non-terminal residue" evidence="3">
    <location>
        <position position="1"/>
    </location>
</feature>
<name>A0A2J7WIX3_9CHLO</name>
<dbReference type="PANTHER" id="PTHR10625:SF25">
    <property type="entry name" value="HISTONE DEACETYLASE 18-RELATED"/>
    <property type="match status" value="1"/>
</dbReference>
<organism evidence="3 4">
    <name type="scientific">Tetrabaena socialis</name>
    <dbReference type="NCBI Taxonomy" id="47790"/>
    <lineage>
        <taxon>Eukaryota</taxon>
        <taxon>Viridiplantae</taxon>
        <taxon>Chlorophyta</taxon>
        <taxon>core chlorophytes</taxon>
        <taxon>Chlorophyceae</taxon>
        <taxon>CS clade</taxon>
        <taxon>Chlamydomonadales</taxon>
        <taxon>Tetrabaenaceae</taxon>
        <taxon>Tetrabaena</taxon>
    </lineage>
</organism>
<feature type="region of interest" description="Disordered" evidence="1">
    <location>
        <begin position="307"/>
        <end position="338"/>
    </location>
</feature>
<protein>
    <submittedName>
        <fullName evidence="3">Histone deacetylase 6</fullName>
    </submittedName>
</protein>
<evidence type="ECO:0000259" key="2">
    <source>
        <dbReference type="Pfam" id="PF00850"/>
    </source>
</evidence>
<dbReference type="AlphaFoldDB" id="A0A2J7WIX3"/>
<evidence type="ECO:0000256" key="1">
    <source>
        <dbReference type="SAM" id="MobiDB-lite"/>
    </source>
</evidence>
<dbReference type="Proteomes" id="UP000236333">
    <property type="component" value="Unassembled WGS sequence"/>
</dbReference>
<dbReference type="InterPro" id="IPR037138">
    <property type="entry name" value="His_deacetylse_dom_sf"/>
</dbReference>
<gene>
    <name evidence="3" type="ORF">TSOC_015447</name>
</gene>